<organism evidence="3 4">
    <name type="scientific">Micromonospora rhizosphaerae</name>
    <dbReference type="NCBI Taxonomy" id="568872"/>
    <lineage>
        <taxon>Bacteria</taxon>
        <taxon>Bacillati</taxon>
        <taxon>Actinomycetota</taxon>
        <taxon>Actinomycetes</taxon>
        <taxon>Micromonosporales</taxon>
        <taxon>Micromonosporaceae</taxon>
        <taxon>Micromonospora</taxon>
    </lineage>
</organism>
<dbReference type="SUPFAM" id="SSF47090">
    <property type="entry name" value="PGBD-like"/>
    <property type="match status" value="1"/>
</dbReference>
<reference evidence="4" key="1">
    <citation type="submission" date="2016-06" db="EMBL/GenBank/DDBJ databases">
        <authorList>
            <person name="Varghese N."/>
            <person name="Submissions Spin"/>
        </authorList>
    </citation>
    <scope>NUCLEOTIDE SEQUENCE [LARGE SCALE GENOMIC DNA]</scope>
    <source>
        <strain evidence="4">DSM 45431</strain>
    </source>
</reference>
<dbReference type="Pfam" id="PF01471">
    <property type="entry name" value="PG_binding_1"/>
    <property type="match status" value="1"/>
</dbReference>
<sequence>MLSQEQRRVGRISGRWRRVLFGVVAAAVVAAAAAMSAGVFAGGGDDSPVGAPAVDTVKVTRSTVTAATVVEGEIGYGQASAVTSKAAGTLTWLAAAGSTVRRGQPLLRADNNPIVLLYGRLPFYRVLADGVKGPDVAQLEANLIALKYTGFKADTSYSASTAAAVKRWQKELGLPVTGTVASTDVIVAPGPLRIATQTARLGAPAAGDIVTAGPITLIVTAKVPATEPDLTKKGAKATVTLPGGAPVEATVLGVVTPRSTGDTPADPPPDQGEPKVTVQLVLKATAEREPGPVTVRFVTAEHTNVLVVPIQALLAIGERGYGVELRDGATSRVVPVETGLFAGGKVEISGDGIAEGVTVGVAE</sequence>
<dbReference type="Gene3D" id="2.40.420.20">
    <property type="match status" value="1"/>
</dbReference>
<evidence type="ECO:0000259" key="2">
    <source>
        <dbReference type="Pfam" id="PF01471"/>
    </source>
</evidence>
<evidence type="ECO:0000313" key="4">
    <source>
        <dbReference type="Proteomes" id="UP000199413"/>
    </source>
</evidence>
<gene>
    <name evidence="3" type="ORF">GA0070624_6765</name>
</gene>
<dbReference type="OrthoDB" id="3268648at2"/>
<dbReference type="InterPro" id="IPR002477">
    <property type="entry name" value="Peptidoglycan-bd-like"/>
</dbReference>
<dbReference type="AlphaFoldDB" id="A0A1C6TE02"/>
<dbReference type="InterPro" id="IPR036365">
    <property type="entry name" value="PGBD-like_sf"/>
</dbReference>
<feature type="domain" description="Peptidoglycan binding-like" evidence="2">
    <location>
        <begin position="133"/>
        <end position="179"/>
    </location>
</feature>
<dbReference type="EMBL" id="FMHV01000002">
    <property type="protein sequence ID" value="SCL40004.1"/>
    <property type="molecule type" value="Genomic_DNA"/>
</dbReference>
<name>A0A1C6TE02_9ACTN</name>
<dbReference type="Gene3D" id="1.10.101.10">
    <property type="entry name" value="PGBD-like superfamily/PGBD"/>
    <property type="match status" value="1"/>
</dbReference>
<accession>A0A1C6TE02</accession>
<keyword evidence="1" id="KW-0732">Signal</keyword>
<dbReference type="STRING" id="568872.GA0070624_6765"/>
<feature type="signal peptide" evidence="1">
    <location>
        <begin position="1"/>
        <end position="41"/>
    </location>
</feature>
<keyword evidence="4" id="KW-1185">Reference proteome</keyword>
<dbReference type="InterPro" id="IPR036366">
    <property type="entry name" value="PGBDSf"/>
</dbReference>
<feature type="chain" id="PRO_5038705255" evidence="1">
    <location>
        <begin position="42"/>
        <end position="363"/>
    </location>
</feature>
<protein>
    <submittedName>
        <fullName evidence="3">Putative peptidoglycan binding domain-containing protein</fullName>
    </submittedName>
</protein>
<dbReference type="Proteomes" id="UP000199413">
    <property type="component" value="Unassembled WGS sequence"/>
</dbReference>
<evidence type="ECO:0000256" key="1">
    <source>
        <dbReference type="SAM" id="SignalP"/>
    </source>
</evidence>
<proteinExistence type="predicted"/>
<dbReference type="RefSeq" id="WP_091347761.1">
    <property type="nucleotide sequence ID" value="NZ_FMHV01000002.1"/>
</dbReference>
<evidence type="ECO:0000313" key="3">
    <source>
        <dbReference type="EMBL" id="SCL40004.1"/>
    </source>
</evidence>